<proteinExistence type="predicted"/>
<sequence>MTLPLMKRTTMKMRVSSTPKLPIGIGSYL</sequence>
<dbReference type="AlphaFoldDB" id="A0A0A9GTV8"/>
<reference evidence="1" key="2">
    <citation type="journal article" date="2015" name="Data Brief">
        <title>Shoot transcriptome of the giant reed, Arundo donax.</title>
        <authorList>
            <person name="Barrero R.A."/>
            <person name="Guerrero F.D."/>
            <person name="Moolhuijzen P."/>
            <person name="Goolsby J.A."/>
            <person name="Tidwell J."/>
            <person name="Bellgard S.E."/>
            <person name="Bellgard M.I."/>
        </authorList>
    </citation>
    <scope>NUCLEOTIDE SEQUENCE</scope>
    <source>
        <tissue evidence="1">Shoot tissue taken approximately 20 cm above the soil surface</tissue>
    </source>
</reference>
<accession>A0A0A9GTV8</accession>
<dbReference type="EMBL" id="GBRH01170927">
    <property type="protein sequence ID" value="JAE26969.1"/>
    <property type="molecule type" value="Transcribed_RNA"/>
</dbReference>
<evidence type="ECO:0000313" key="1">
    <source>
        <dbReference type="EMBL" id="JAE26969.1"/>
    </source>
</evidence>
<reference evidence="1" key="1">
    <citation type="submission" date="2014-09" db="EMBL/GenBank/DDBJ databases">
        <authorList>
            <person name="Magalhaes I.L.F."/>
            <person name="Oliveira U."/>
            <person name="Santos F.R."/>
            <person name="Vidigal T.H.D.A."/>
            <person name="Brescovit A.D."/>
            <person name="Santos A.J."/>
        </authorList>
    </citation>
    <scope>NUCLEOTIDE SEQUENCE</scope>
    <source>
        <tissue evidence="1">Shoot tissue taken approximately 20 cm above the soil surface</tissue>
    </source>
</reference>
<organism evidence="1">
    <name type="scientific">Arundo donax</name>
    <name type="common">Giant reed</name>
    <name type="synonym">Donax arundinaceus</name>
    <dbReference type="NCBI Taxonomy" id="35708"/>
    <lineage>
        <taxon>Eukaryota</taxon>
        <taxon>Viridiplantae</taxon>
        <taxon>Streptophyta</taxon>
        <taxon>Embryophyta</taxon>
        <taxon>Tracheophyta</taxon>
        <taxon>Spermatophyta</taxon>
        <taxon>Magnoliopsida</taxon>
        <taxon>Liliopsida</taxon>
        <taxon>Poales</taxon>
        <taxon>Poaceae</taxon>
        <taxon>PACMAD clade</taxon>
        <taxon>Arundinoideae</taxon>
        <taxon>Arundineae</taxon>
        <taxon>Arundo</taxon>
    </lineage>
</organism>
<name>A0A0A9GTV8_ARUDO</name>
<protein>
    <submittedName>
        <fullName evidence="1">Uncharacterized protein</fullName>
    </submittedName>
</protein>